<keyword evidence="5" id="KW-0677">Repeat</keyword>
<dbReference type="InterPro" id="IPR011782">
    <property type="entry name" value="Pept_S1C_Do"/>
</dbReference>
<comment type="similarity">
    <text evidence="2">Belongs to the peptidase S1C family.</text>
</comment>
<dbReference type="GO" id="GO:0042597">
    <property type="term" value="C:periplasmic space"/>
    <property type="evidence" value="ECO:0007669"/>
    <property type="project" value="UniProtKB-SubCell"/>
</dbReference>
<evidence type="ECO:0000256" key="5">
    <source>
        <dbReference type="ARBA" id="ARBA00022737"/>
    </source>
</evidence>
<evidence type="ECO:0000256" key="11">
    <source>
        <dbReference type="SAM" id="SignalP"/>
    </source>
</evidence>
<keyword evidence="6" id="KW-0574">Periplasm</keyword>
<dbReference type="Gene3D" id="2.40.10.120">
    <property type="match status" value="1"/>
</dbReference>
<dbReference type="Pfam" id="PF13365">
    <property type="entry name" value="Trypsin_2"/>
    <property type="match status" value="1"/>
</dbReference>
<keyword evidence="3" id="KW-0645">Protease</keyword>
<dbReference type="Pfam" id="PF17820">
    <property type="entry name" value="PDZ_6"/>
    <property type="match status" value="1"/>
</dbReference>
<dbReference type="NCBIfam" id="TIGR02037">
    <property type="entry name" value="degP_htrA_DO"/>
    <property type="match status" value="1"/>
</dbReference>
<feature type="active site" description="Charge relay system" evidence="9">
    <location>
        <position position="108"/>
    </location>
</feature>
<dbReference type="SMART" id="SM00228">
    <property type="entry name" value="PDZ"/>
    <property type="match status" value="2"/>
</dbReference>
<comment type="caution">
    <text evidence="13">The sequence shown here is derived from an EMBL/GenBank/DDBJ whole genome shotgun (WGS) entry which is preliminary data.</text>
</comment>
<organism evidence="13 14">
    <name type="scientific">Candidatus Paracaedimonas acanthamoebae</name>
    <dbReference type="NCBI Taxonomy" id="244581"/>
    <lineage>
        <taxon>Bacteria</taxon>
        <taxon>Pseudomonadati</taxon>
        <taxon>Pseudomonadota</taxon>
        <taxon>Alphaproteobacteria</taxon>
        <taxon>Holosporales</taxon>
        <taxon>Caedimonadaceae</taxon>
        <taxon>Candidatus Paracaedimonas</taxon>
    </lineage>
</organism>
<evidence type="ECO:0000259" key="12">
    <source>
        <dbReference type="PROSITE" id="PS50106"/>
    </source>
</evidence>
<evidence type="ECO:0000256" key="1">
    <source>
        <dbReference type="ARBA" id="ARBA00004418"/>
    </source>
</evidence>
<feature type="binding site" evidence="10">
    <location>
        <begin position="212"/>
        <end position="214"/>
    </location>
    <ligand>
        <name>substrate</name>
    </ligand>
</feature>
<dbReference type="InterPro" id="IPR001478">
    <property type="entry name" value="PDZ"/>
</dbReference>
<keyword evidence="8" id="KW-0720">Serine protease</keyword>
<protein>
    <submittedName>
        <fullName evidence="13">Do family serine endopeptidase</fullName>
    </submittedName>
</protein>
<dbReference type="EMBL" id="JAFKGL010000032">
    <property type="protein sequence ID" value="MBN9413675.1"/>
    <property type="molecule type" value="Genomic_DNA"/>
</dbReference>
<evidence type="ECO:0000256" key="10">
    <source>
        <dbReference type="PIRSR" id="PIRSR611782-2"/>
    </source>
</evidence>
<feature type="binding site" evidence="10">
    <location>
        <position position="138"/>
    </location>
    <ligand>
        <name>substrate</name>
    </ligand>
</feature>
<evidence type="ECO:0000256" key="9">
    <source>
        <dbReference type="PIRSR" id="PIRSR611782-1"/>
    </source>
</evidence>
<gene>
    <name evidence="13" type="ORF">J0H12_07140</name>
</gene>
<feature type="binding site" evidence="10">
    <location>
        <position position="108"/>
    </location>
    <ligand>
        <name>substrate</name>
    </ligand>
</feature>
<comment type="subcellular location">
    <subcellularLocation>
        <location evidence="1">Periplasm</location>
    </subcellularLocation>
</comment>
<feature type="chain" id="PRO_5038556694" evidence="11">
    <location>
        <begin position="21"/>
        <end position="466"/>
    </location>
</feature>
<evidence type="ECO:0000256" key="6">
    <source>
        <dbReference type="ARBA" id="ARBA00022764"/>
    </source>
</evidence>
<feature type="domain" description="PDZ" evidence="12">
    <location>
        <begin position="255"/>
        <end position="349"/>
    </location>
</feature>
<dbReference type="GO" id="GO:0004252">
    <property type="term" value="F:serine-type endopeptidase activity"/>
    <property type="evidence" value="ECO:0007669"/>
    <property type="project" value="InterPro"/>
</dbReference>
<dbReference type="PANTHER" id="PTHR22939:SF129">
    <property type="entry name" value="SERINE PROTEASE HTRA2, MITOCHONDRIAL"/>
    <property type="match status" value="1"/>
</dbReference>
<dbReference type="InterPro" id="IPR001940">
    <property type="entry name" value="Peptidase_S1C"/>
</dbReference>
<sequence length="466" mass="49795">MKKNIFFVIGFLRASFSLMADPLEMLPCSQEQIQLTFAPIVKKIAPAVVSISAARVVKERHSPFFEDPIFRHFFGEAVPVPAPHARVQSSLGSGVLVKADGLVITNDHVIKQAEEIKVILADGREYHAQVVARDVRTDLAALKLKTDEKNLPYLELKDADTLQVGDLVLAVGNPFGFGQTVTSGIVSGLARNSVGIKDFRSLIQTDAAINPGNSGGPMITLDGKVVGINTAIFSNTGGSIGIGFAIPSNLVVPVIASVDRGGKITRLWLGVALKTISSEIALKKNMVVSKGVSISQIYPNTPAEKAGLKEGDIIVEINGHEIVNEAAYRFRLAIAKQNEASSIVIIRGTERMSFNIIPEIPPDNPNNKPQALYGRHPLSGLIVVSLTPAVATELGLGFEAQGGVVVLQVEPGTPASLSGLLPGDVILELNGKASISADQLARNLGRSRQGWQITFKRGTEVFVQNW</sequence>
<feature type="active site" description="Charge relay system" evidence="9">
    <location>
        <position position="214"/>
    </location>
</feature>
<dbReference type="GO" id="GO:0006508">
    <property type="term" value="P:proteolysis"/>
    <property type="evidence" value="ECO:0007669"/>
    <property type="project" value="UniProtKB-KW"/>
</dbReference>
<evidence type="ECO:0000256" key="3">
    <source>
        <dbReference type="ARBA" id="ARBA00022670"/>
    </source>
</evidence>
<keyword evidence="7" id="KW-0378">Hydrolase</keyword>
<dbReference type="PROSITE" id="PS50106">
    <property type="entry name" value="PDZ"/>
    <property type="match status" value="2"/>
</dbReference>
<proteinExistence type="inferred from homology"/>
<dbReference type="SUPFAM" id="SSF50494">
    <property type="entry name" value="Trypsin-like serine proteases"/>
    <property type="match status" value="1"/>
</dbReference>
<evidence type="ECO:0000313" key="14">
    <source>
        <dbReference type="Proteomes" id="UP000664414"/>
    </source>
</evidence>
<evidence type="ECO:0000256" key="7">
    <source>
        <dbReference type="ARBA" id="ARBA00022801"/>
    </source>
</evidence>
<name>A0A8J7PK53_9PROT</name>
<dbReference type="InterPro" id="IPR036034">
    <property type="entry name" value="PDZ_sf"/>
</dbReference>
<dbReference type="SUPFAM" id="SSF50156">
    <property type="entry name" value="PDZ domain-like"/>
    <property type="match status" value="2"/>
</dbReference>
<dbReference type="PANTHER" id="PTHR22939">
    <property type="entry name" value="SERINE PROTEASE FAMILY S1C HTRA-RELATED"/>
    <property type="match status" value="1"/>
</dbReference>
<dbReference type="PRINTS" id="PR00834">
    <property type="entry name" value="PROTEASES2C"/>
</dbReference>
<reference evidence="13" key="1">
    <citation type="submission" date="2021-02" db="EMBL/GenBank/DDBJ databases">
        <title>Thiocyanate and organic carbon inputs drive convergent selection for specific autotrophic Afipia and Thiobacillus strains within complex microbiomes.</title>
        <authorList>
            <person name="Huddy R.J."/>
            <person name="Sachdeva R."/>
            <person name="Kadzinga F."/>
            <person name="Kantor R.S."/>
            <person name="Harrison S.T.L."/>
            <person name="Banfield J.F."/>
        </authorList>
    </citation>
    <scope>NUCLEOTIDE SEQUENCE</scope>
    <source>
        <strain evidence="13">SCN18_10_11_15_R4_P_38_20</strain>
    </source>
</reference>
<accession>A0A8J7PK53</accession>
<feature type="domain" description="PDZ" evidence="12">
    <location>
        <begin position="383"/>
        <end position="459"/>
    </location>
</feature>
<dbReference type="AlphaFoldDB" id="A0A8J7PK53"/>
<evidence type="ECO:0000313" key="13">
    <source>
        <dbReference type="EMBL" id="MBN9413675.1"/>
    </source>
</evidence>
<dbReference type="Pfam" id="PF13180">
    <property type="entry name" value="PDZ_2"/>
    <property type="match status" value="1"/>
</dbReference>
<evidence type="ECO:0000256" key="4">
    <source>
        <dbReference type="ARBA" id="ARBA00022729"/>
    </source>
</evidence>
<keyword evidence="4 11" id="KW-0732">Signal</keyword>
<dbReference type="InterPro" id="IPR041489">
    <property type="entry name" value="PDZ_6"/>
</dbReference>
<evidence type="ECO:0000256" key="8">
    <source>
        <dbReference type="ARBA" id="ARBA00022825"/>
    </source>
</evidence>
<feature type="signal peptide" evidence="11">
    <location>
        <begin position="1"/>
        <end position="20"/>
    </location>
</feature>
<dbReference type="Proteomes" id="UP000664414">
    <property type="component" value="Unassembled WGS sequence"/>
</dbReference>
<dbReference type="InterPro" id="IPR009003">
    <property type="entry name" value="Peptidase_S1_PA"/>
</dbReference>
<dbReference type="Gene3D" id="2.30.42.10">
    <property type="match status" value="2"/>
</dbReference>
<feature type="active site" description="Charge relay system" evidence="9">
    <location>
        <position position="138"/>
    </location>
</feature>
<evidence type="ECO:0000256" key="2">
    <source>
        <dbReference type="ARBA" id="ARBA00010541"/>
    </source>
</evidence>